<sequence>MQIQPDVIKYLLLNIPLFVFLIIYRTDMKANLVKFYTMKLFMALIYVVLGYFYAPLKISVALLIYGIGDMIIDSYLSIGVVVYIIGHISILNYQLFTVQQLVLAFSIATFITLLLKVLGMDKGKMPVIFIYFLSCATPVSHFILTKQRYAISATTFIVADTFACVNEYVKKHKVYEFFMLAGYYIAMDLHAIIIPE</sequence>
<keyword evidence="1" id="KW-0812">Transmembrane</keyword>
<organism evidence="2">
    <name type="scientific">Hexamita inflata</name>
    <dbReference type="NCBI Taxonomy" id="28002"/>
    <lineage>
        <taxon>Eukaryota</taxon>
        <taxon>Metamonada</taxon>
        <taxon>Diplomonadida</taxon>
        <taxon>Hexamitidae</taxon>
        <taxon>Hexamitinae</taxon>
        <taxon>Hexamita</taxon>
    </lineage>
</organism>
<evidence type="ECO:0000313" key="4">
    <source>
        <dbReference type="Proteomes" id="UP001642409"/>
    </source>
</evidence>
<keyword evidence="1" id="KW-1133">Transmembrane helix</keyword>
<feature type="transmembrane region" description="Helical" evidence="1">
    <location>
        <begin position="125"/>
        <end position="143"/>
    </location>
</feature>
<protein>
    <submittedName>
        <fullName evidence="3">Hypothetical_protein</fullName>
    </submittedName>
</protein>
<proteinExistence type="predicted"/>
<feature type="transmembrane region" description="Helical" evidence="1">
    <location>
        <begin position="36"/>
        <end position="54"/>
    </location>
</feature>
<feature type="transmembrane region" description="Helical" evidence="1">
    <location>
        <begin position="149"/>
        <end position="165"/>
    </location>
</feature>
<accession>A0AA86NED5</accession>
<keyword evidence="4" id="KW-1185">Reference proteome</keyword>
<reference evidence="3 4" key="2">
    <citation type="submission" date="2024-07" db="EMBL/GenBank/DDBJ databases">
        <authorList>
            <person name="Akdeniz Z."/>
        </authorList>
    </citation>
    <scope>NUCLEOTIDE SEQUENCE [LARGE SCALE GENOMIC DNA]</scope>
</reference>
<evidence type="ECO:0000313" key="2">
    <source>
        <dbReference type="EMBL" id="CAI9917551.1"/>
    </source>
</evidence>
<dbReference type="Proteomes" id="UP001642409">
    <property type="component" value="Unassembled WGS sequence"/>
</dbReference>
<name>A0AA86NED5_9EUKA</name>
<feature type="transmembrane region" description="Helical" evidence="1">
    <location>
        <begin position="75"/>
        <end position="95"/>
    </location>
</feature>
<feature type="transmembrane region" description="Helical" evidence="1">
    <location>
        <begin position="101"/>
        <end position="118"/>
    </location>
</feature>
<evidence type="ECO:0000313" key="3">
    <source>
        <dbReference type="EMBL" id="CAL6071317.1"/>
    </source>
</evidence>
<evidence type="ECO:0000256" key="1">
    <source>
        <dbReference type="SAM" id="Phobius"/>
    </source>
</evidence>
<feature type="transmembrane region" description="Helical" evidence="1">
    <location>
        <begin position="7"/>
        <end position="24"/>
    </location>
</feature>
<keyword evidence="1" id="KW-0472">Membrane</keyword>
<dbReference type="AlphaFoldDB" id="A0AA86NED5"/>
<reference evidence="2" key="1">
    <citation type="submission" date="2023-06" db="EMBL/GenBank/DDBJ databases">
        <authorList>
            <person name="Kurt Z."/>
        </authorList>
    </citation>
    <scope>NUCLEOTIDE SEQUENCE</scope>
</reference>
<feature type="transmembrane region" description="Helical" evidence="1">
    <location>
        <begin position="177"/>
        <end position="194"/>
    </location>
</feature>
<dbReference type="EMBL" id="CAXDID020000290">
    <property type="protein sequence ID" value="CAL6071317.1"/>
    <property type="molecule type" value="Genomic_DNA"/>
</dbReference>
<dbReference type="EMBL" id="CATOUU010000134">
    <property type="protein sequence ID" value="CAI9917551.1"/>
    <property type="molecule type" value="Genomic_DNA"/>
</dbReference>
<gene>
    <name evidence="2" type="ORF">HINF_LOCUS5196</name>
    <name evidence="3" type="ORF">HINF_LOCUS55085</name>
</gene>
<comment type="caution">
    <text evidence="2">The sequence shown here is derived from an EMBL/GenBank/DDBJ whole genome shotgun (WGS) entry which is preliminary data.</text>
</comment>